<comment type="subcellular location">
    <subcellularLocation>
        <location evidence="6">Cell membrane</location>
        <topology evidence="6">Multi-pass membrane protein</topology>
    </subcellularLocation>
    <subcellularLocation>
        <location evidence="1">Membrane</location>
    </subcellularLocation>
</comment>
<dbReference type="PROSITE" id="PS50895">
    <property type="entry name" value="SURF1"/>
    <property type="match status" value="1"/>
</dbReference>
<feature type="transmembrane region" description="Helical" evidence="6">
    <location>
        <begin position="242"/>
        <end position="260"/>
    </location>
</feature>
<keyword evidence="4 6" id="KW-1133">Transmembrane helix</keyword>
<feature type="transmembrane region" description="Helical" evidence="6">
    <location>
        <begin position="32"/>
        <end position="51"/>
    </location>
</feature>
<comment type="caution">
    <text evidence="8">The sequence shown here is derived from an EMBL/GenBank/DDBJ whole genome shotgun (WGS) entry which is preliminary data.</text>
</comment>
<evidence type="ECO:0000256" key="3">
    <source>
        <dbReference type="ARBA" id="ARBA00022692"/>
    </source>
</evidence>
<comment type="similarity">
    <text evidence="2 6">Belongs to the SURF1 family.</text>
</comment>
<dbReference type="EMBL" id="JAUSRF010000009">
    <property type="protein sequence ID" value="MDP9838289.1"/>
    <property type="molecule type" value="Genomic_DNA"/>
</dbReference>
<keyword evidence="3 6" id="KW-0812">Transmembrane</keyword>
<sequence>MSDQVNGSVVNAQAKAREKADLPRASSRSRTVLTGGLVLVCLAILLSLGTWQVERLHWKEGLIAKIAERRDAAPVPLADIEAAEKHGDDFEFRRVTISGTFDHTKERHFFATHQGQTGFYVYTPLALDDGRTLLVNRGFVPYEMKEPAKRGERQVAGEITLTGYARAKLDAKPSSLVPDNDLAKNIFYWKDIAAMTTSAGLDAGKVLPFFVDVDAATKNPGGFPVGGVTQFDLPNNHLQYAVTWYGLALALAGVVAAMWVKRRRSPS</sequence>
<keyword evidence="6" id="KW-1003">Cell membrane</keyword>
<feature type="compositionally biased region" description="Polar residues" evidence="7">
    <location>
        <begin position="1"/>
        <end position="11"/>
    </location>
</feature>
<dbReference type="InterPro" id="IPR045214">
    <property type="entry name" value="Surf1/Surf4"/>
</dbReference>
<organism evidence="8 9">
    <name type="scientific">Neorhizobium huautlense</name>
    <dbReference type="NCBI Taxonomy" id="67774"/>
    <lineage>
        <taxon>Bacteria</taxon>
        <taxon>Pseudomonadati</taxon>
        <taxon>Pseudomonadota</taxon>
        <taxon>Alphaproteobacteria</taxon>
        <taxon>Hyphomicrobiales</taxon>
        <taxon>Rhizobiaceae</taxon>
        <taxon>Rhizobium/Agrobacterium group</taxon>
        <taxon>Neorhizobium</taxon>
    </lineage>
</organism>
<evidence type="ECO:0000313" key="8">
    <source>
        <dbReference type="EMBL" id="MDP9838289.1"/>
    </source>
</evidence>
<dbReference type="Proteomes" id="UP001241472">
    <property type="component" value="Unassembled WGS sequence"/>
</dbReference>
<reference evidence="8 9" key="1">
    <citation type="submission" date="2023-07" db="EMBL/GenBank/DDBJ databases">
        <title>Sorghum-associated microbial communities from plants grown in Nebraska, USA.</title>
        <authorList>
            <person name="Schachtman D."/>
        </authorList>
    </citation>
    <scope>NUCLEOTIDE SEQUENCE [LARGE SCALE GENOMIC DNA]</scope>
    <source>
        <strain evidence="8 9">DS1307</strain>
    </source>
</reference>
<evidence type="ECO:0000313" key="9">
    <source>
        <dbReference type="Proteomes" id="UP001241472"/>
    </source>
</evidence>
<dbReference type="CDD" id="cd06662">
    <property type="entry name" value="SURF1"/>
    <property type="match status" value="1"/>
</dbReference>
<dbReference type="RefSeq" id="WP_306836028.1">
    <property type="nucleotide sequence ID" value="NZ_JAUSRF010000009.1"/>
</dbReference>
<name>A0ABT9PUZ4_9HYPH</name>
<evidence type="ECO:0000256" key="4">
    <source>
        <dbReference type="ARBA" id="ARBA00022989"/>
    </source>
</evidence>
<dbReference type="PANTHER" id="PTHR23427">
    <property type="entry name" value="SURFEIT LOCUS PROTEIN"/>
    <property type="match status" value="1"/>
</dbReference>
<evidence type="ECO:0000256" key="6">
    <source>
        <dbReference type="RuleBase" id="RU363076"/>
    </source>
</evidence>
<evidence type="ECO:0000256" key="2">
    <source>
        <dbReference type="ARBA" id="ARBA00007165"/>
    </source>
</evidence>
<feature type="region of interest" description="Disordered" evidence="7">
    <location>
        <begin position="1"/>
        <end position="25"/>
    </location>
</feature>
<dbReference type="PANTHER" id="PTHR23427:SF2">
    <property type="entry name" value="SURFEIT LOCUS PROTEIN 1"/>
    <property type="match status" value="1"/>
</dbReference>
<evidence type="ECO:0000256" key="1">
    <source>
        <dbReference type="ARBA" id="ARBA00004370"/>
    </source>
</evidence>
<evidence type="ECO:0000256" key="7">
    <source>
        <dbReference type="SAM" id="MobiDB-lite"/>
    </source>
</evidence>
<keyword evidence="9" id="KW-1185">Reference proteome</keyword>
<accession>A0ABT9PUZ4</accession>
<dbReference type="InterPro" id="IPR002994">
    <property type="entry name" value="Surf1/Shy1"/>
</dbReference>
<proteinExistence type="inferred from homology"/>
<keyword evidence="5 6" id="KW-0472">Membrane</keyword>
<evidence type="ECO:0000256" key="5">
    <source>
        <dbReference type="ARBA" id="ARBA00023136"/>
    </source>
</evidence>
<gene>
    <name evidence="8" type="ORF">J2T09_003056</name>
</gene>
<protein>
    <recommendedName>
        <fullName evidence="6">SURF1-like protein</fullName>
    </recommendedName>
</protein>
<dbReference type="Pfam" id="PF02104">
    <property type="entry name" value="SURF1"/>
    <property type="match status" value="1"/>
</dbReference>